<dbReference type="AlphaFoldDB" id="L0W885"/>
<feature type="transmembrane region" description="Helical" evidence="1">
    <location>
        <begin position="53"/>
        <end position="73"/>
    </location>
</feature>
<evidence type="ECO:0000256" key="1">
    <source>
        <dbReference type="SAM" id="Phobius"/>
    </source>
</evidence>
<feature type="transmembrane region" description="Helical" evidence="1">
    <location>
        <begin position="118"/>
        <end position="141"/>
    </location>
</feature>
<feature type="transmembrane region" description="Helical" evidence="1">
    <location>
        <begin position="20"/>
        <end position="41"/>
    </location>
</feature>
<accession>L0W885</accession>
<feature type="transmembrane region" description="Helical" evidence="1">
    <location>
        <begin position="79"/>
        <end position="97"/>
    </location>
</feature>
<reference evidence="2 3" key="1">
    <citation type="journal article" date="2012" name="J. Bacteriol.">
        <title>Genome Sequence of the Alkane-Degrading Bacterium Alcanivorax hongdengensis Type Strain A-11-3.</title>
        <authorList>
            <person name="Lai Q."/>
            <person name="Shao Z."/>
        </authorList>
    </citation>
    <scope>NUCLEOTIDE SEQUENCE [LARGE SCALE GENOMIC DNA]</scope>
    <source>
        <strain evidence="2 3">A-11-3</strain>
    </source>
</reference>
<keyword evidence="3" id="KW-1185">Reference proteome</keyword>
<keyword evidence="1" id="KW-1133">Transmembrane helix</keyword>
<keyword evidence="1" id="KW-0472">Membrane</keyword>
<proteinExistence type="predicted"/>
<dbReference type="OrthoDB" id="6026237at2"/>
<comment type="caution">
    <text evidence="2">The sequence shown here is derived from an EMBL/GenBank/DDBJ whole genome shotgun (WGS) entry which is preliminary data.</text>
</comment>
<dbReference type="eggNOG" id="ENOG503366F">
    <property type="taxonomic scope" value="Bacteria"/>
</dbReference>
<dbReference type="Proteomes" id="UP000010164">
    <property type="component" value="Unassembled WGS sequence"/>
</dbReference>
<protein>
    <submittedName>
        <fullName evidence="2">Uncharacterized protein</fullName>
    </submittedName>
</protein>
<dbReference type="STRING" id="1177179.A11A3_14942"/>
<dbReference type="RefSeq" id="WP_008930158.1">
    <property type="nucleotide sequence ID" value="NZ_AMRJ01000032.1"/>
</dbReference>
<sequence>MTSAPASTSPFREGALPYKSAGIGLATFFGSPLAGGLLLWLNERRRQDGGRPLLALTLALIVLAVSLVLAYYLPANIPAAIFTAVQMVAMALIARRVQGQAILAHTASGRPCSSDWKAVGIGLLFLVVILLVAMPLTYLGAQKLGL</sequence>
<evidence type="ECO:0000313" key="2">
    <source>
        <dbReference type="EMBL" id="EKF73179.1"/>
    </source>
</evidence>
<evidence type="ECO:0000313" key="3">
    <source>
        <dbReference type="Proteomes" id="UP000010164"/>
    </source>
</evidence>
<keyword evidence="1" id="KW-0812">Transmembrane</keyword>
<name>L0W885_9GAMM</name>
<organism evidence="2 3">
    <name type="scientific">Alcanivorax hongdengensis A-11-3</name>
    <dbReference type="NCBI Taxonomy" id="1177179"/>
    <lineage>
        <taxon>Bacteria</taxon>
        <taxon>Pseudomonadati</taxon>
        <taxon>Pseudomonadota</taxon>
        <taxon>Gammaproteobacteria</taxon>
        <taxon>Oceanospirillales</taxon>
        <taxon>Alcanivoracaceae</taxon>
        <taxon>Alcanivorax</taxon>
    </lineage>
</organism>
<dbReference type="PATRIC" id="fig|1177179.3.peg.2940"/>
<dbReference type="EMBL" id="AMRJ01000032">
    <property type="protein sequence ID" value="EKF73179.1"/>
    <property type="molecule type" value="Genomic_DNA"/>
</dbReference>
<gene>
    <name evidence="2" type="ORF">A11A3_14942</name>
</gene>